<dbReference type="InterPro" id="IPR020040">
    <property type="entry name" value="Ribosomal_uL6_a/b-dom"/>
</dbReference>
<comment type="caution">
    <text evidence="10">The sequence shown here is derived from an EMBL/GenBank/DDBJ whole genome shotgun (WGS) entry which is preliminary data.</text>
</comment>
<evidence type="ECO:0000256" key="2">
    <source>
        <dbReference type="ARBA" id="ARBA00022730"/>
    </source>
</evidence>
<feature type="domain" description="Large ribosomal subunit protein uL6 alpha-beta" evidence="9">
    <location>
        <begin position="11"/>
        <end position="82"/>
    </location>
</feature>
<dbReference type="PIRSF" id="PIRSF002162">
    <property type="entry name" value="Ribosomal_L6"/>
    <property type="match status" value="1"/>
</dbReference>
<evidence type="ECO:0000313" key="11">
    <source>
        <dbReference type="Proteomes" id="UP000178509"/>
    </source>
</evidence>
<dbReference type="Gene3D" id="3.90.930.12">
    <property type="entry name" value="Ribosomal protein L6, alpha-beta domain"/>
    <property type="match status" value="2"/>
</dbReference>
<dbReference type="InterPro" id="IPR019906">
    <property type="entry name" value="Ribosomal_uL6_bac-type"/>
</dbReference>
<accession>A0A1G2HGF1</accession>
<dbReference type="GO" id="GO:0003735">
    <property type="term" value="F:structural constituent of ribosome"/>
    <property type="evidence" value="ECO:0007669"/>
    <property type="project" value="UniProtKB-UniRule"/>
</dbReference>
<dbReference type="InterPro" id="IPR036789">
    <property type="entry name" value="Ribosomal_uL6-like_a/b-dom_sf"/>
</dbReference>
<evidence type="ECO:0000313" key="10">
    <source>
        <dbReference type="EMBL" id="OGZ61585.1"/>
    </source>
</evidence>
<proteinExistence type="inferred from homology"/>
<evidence type="ECO:0000256" key="3">
    <source>
        <dbReference type="ARBA" id="ARBA00022884"/>
    </source>
</evidence>
<name>A0A1G2HGF1_9BACT</name>
<dbReference type="AlphaFoldDB" id="A0A1G2HGF1"/>
<evidence type="ECO:0000256" key="1">
    <source>
        <dbReference type="ARBA" id="ARBA00009356"/>
    </source>
</evidence>
<feature type="domain" description="Large ribosomal subunit protein uL6 alpha-beta" evidence="9">
    <location>
        <begin position="91"/>
        <end position="163"/>
    </location>
</feature>
<dbReference type="FunFam" id="3.90.930.12:FF:000001">
    <property type="entry name" value="50S ribosomal protein L6"/>
    <property type="match status" value="1"/>
</dbReference>
<dbReference type="STRING" id="1802164.A3H51_01980"/>
<dbReference type="PROSITE" id="PS00525">
    <property type="entry name" value="RIBOSOMAL_L6_1"/>
    <property type="match status" value="1"/>
</dbReference>
<keyword evidence="3 6" id="KW-0694">RNA-binding</keyword>
<comment type="subunit">
    <text evidence="6">Part of the 50S ribosomal subunit.</text>
</comment>
<evidence type="ECO:0000256" key="7">
    <source>
        <dbReference type="RuleBase" id="RU003869"/>
    </source>
</evidence>
<dbReference type="PANTHER" id="PTHR11655:SF14">
    <property type="entry name" value="LARGE RIBOSOMAL SUBUNIT PROTEIN UL6M"/>
    <property type="match status" value="1"/>
</dbReference>
<evidence type="ECO:0000256" key="5">
    <source>
        <dbReference type="ARBA" id="ARBA00023274"/>
    </source>
</evidence>
<dbReference type="GO" id="GO:0002181">
    <property type="term" value="P:cytoplasmic translation"/>
    <property type="evidence" value="ECO:0007669"/>
    <property type="project" value="TreeGrafter"/>
</dbReference>
<dbReference type="GO" id="GO:0019843">
    <property type="term" value="F:rRNA binding"/>
    <property type="evidence" value="ECO:0007669"/>
    <property type="project" value="UniProtKB-UniRule"/>
</dbReference>
<reference evidence="10 11" key="1">
    <citation type="journal article" date="2016" name="Nat. Commun.">
        <title>Thousands of microbial genomes shed light on interconnected biogeochemical processes in an aquifer system.</title>
        <authorList>
            <person name="Anantharaman K."/>
            <person name="Brown C.T."/>
            <person name="Hug L.A."/>
            <person name="Sharon I."/>
            <person name="Castelle C.J."/>
            <person name="Probst A.J."/>
            <person name="Thomas B.C."/>
            <person name="Singh A."/>
            <person name="Wilkins M.J."/>
            <person name="Karaoz U."/>
            <person name="Brodie E.L."/>
            <person name="Williams K.H."/>
            <person name="Hubbard S.S."/>
            <person name="Banfield J.F."/>
        </authorList>
    </citation>
    <scope>NUCLEOTIDE SEQUENCE [LARGE SCALE GENOMIC DNA]</scope>
</reference>
<dbReference type="InterPro" id="IPR000702">
    <property type="entry name" value="Ribosomal_uL6-like"/>
</dbReference>
<evidence type="ECO:0000259" key="9">
    <source>
        <dbReference type="Pfam" id="PF00347"/>
    </source>
</evidence>
<evidence type="ECO:0000256" key="8">
    <source>
        <dbReference type="RuleBase" id="RU003870"/>
    </source>
</evidence>
<dbReference type="EMBL" id="MHOJ01000040">
    <property type="protein sequence ID" value="OGZ61585.1"/>
    <property type="molecule type" value="Genomic_DNA"/>
</dbReference>
<dbReference type="FunFam" id="3.90.930.12:FF:000002">
    <property type="entry name" value="50S ribosomal protein L6"/>
    <property type="match status" value="1"/>
</dbReference>
<comment type="similarity">
    <text evidence="1 6 7">Belongs to the universal ribosomal protein uL6 family.</text>
</comment>
<dbReference type="InterPro" id="IPR002358">
    <property type="entry name" value="Ribosomal_uL6_CS"/>
</dbReference>
<dbReference type="NCBIfam" id="TIGR03654">
    <property type="entry name" value="L6_bact"/>
    <property type="match status" value="1"/>
</dbReference>
<gene>
    <name evidence="6" type="primary">rplF</name>
    <name evidence="10" type="ORF">A3H51_01980</name>
</gene>
<dbReference type="PRINTS" id="PR00059">
    <property type="entry name" value="RIBOSOMALL6"/>
</dbReference>
<keyword evidence="5 6" id="KW-0687">Ribonucleoprotein</keyword>
<evidence type="ECO:0000256" key="4">
    <source>
        <dbReference type="ARBA" id="ARBA00022980"/>
    </source>
</evidence>
<dbReference type="Proteomes" id="UP000178509">
    <property type="component" value="Unassembled WGS sequence"/>
</dbReference>
<sequence>MSRIGKQPITIPEKVDVDIQDNIIKIKGPLGELELEAPKFLDISKIENKISLKIKHKHPDASALWGLFRALIANMVLGVSEGFKKELIIEGVGFRAEIKENELFLNLGFSHPVIMKIPENVKIEIEKSRVTISGIDKQLVGQFAADIRGKKKPEPYKGKGIRYEGEHIRRKSGKRAAGGPGGA</sequence>
<keyword evidence="4 6" id="KW-0689">Ribosomal protein</keyword>
<dbReference type="Pfam" id="PF00347">
    <property type="entry name" value="Ribosomal_L6"/>
    <property type="match status" value="2"/>
</dbReference>
<evidence type="ECO:0000256" key="6">
    <source>
        <dbReference type="HAMAP-Rule" id="MF_01365"/>
    </source>
</evidence>
<protein>
    <recommendedName>
        <fullName evidence="6">Large ribosomal subunit protein uL6</fullName>
    </recommendedName>
</protein>
<dbReference type="SUPFAM" id="SSF56053">
    <property type="entry name" value="Ribosomal protein L6"/>
    <property type="match status" value="2"/>
</dbReference>
<organism evidence="10 11">
    <name type="scientific">Candidatus Spechtbacteria bacterium RIFCSPLOWO2_02_FULL_38_8</name>
    <dbReference type="NCBI Taxonomy" id="1802164"/>
    <lineage>
        <taxon>Bacteria</taxon>
        <taxon>Candidatus Spechtiibacteriota</taxon>
    </lineage>
</organism>
<dbReference type="HAMAP" id="MF_01365_B">
    <property type="entry name" value="Ribosomal_uL6_B"/>
    <property type="match status" value="1"/>
</dbReference>
<keyword evidence="2 6" id="KW-0699">rRNA-binding</keyword>
<dbReference type="GO" id="GO:0022625">
    <property type="term" value="C:cytosolic large ribosomal subunit"/>
    <property type="evidence" value="ECO:0007669"/>
    <property type="project" value="UniProtKB-UniRule"/>
</dbReference>
<dbReference type="PANTHER" id="PTHR11655">
    <property type="entry name" value="60S/50S RIBOSOMAL PROTEIN L6/L9"/>
    <property type="match status" value="1"/>
</dbReference>
<comment type="function">
    <text evidence="6 8">This protein binds to the 23S rRNA, and is important in its secondary structure. It is located near the subunit interface in the base of the L7/L12 stalk, and near the tRNA binding site of the peptidyltransferase center.</text>
</comment>